<dbReference type="SUPFAM" id="SSF55729">
    <property type="entry name" value="Acyl-CoA N-acyltransferases (Nat)"/>
    <property type="match status" value="1"/>
</dbReference>
<dbReference type="RefSeq" id="WP_009625977.1">
    <property type="nucleotide sequence ID" value="NZ_VBTY01000026.1"/>
</dbReference>
<keyword evidence="1" id="KW-0808">Transferase</keyword>
<dbReference type="Pfam" id="PF00583">
    <property type="entry name" value="Acetyltransf_1"/>
    <property type="match status" value="1"/>
</dbReference>
<gene>
    <name evidence="4" type="ORF">FEV09_05060</name>
</gene>
<keyword evidence="2" id="KW-0012">Acyltransferase</keyword>
<dbReference type="PANTHER" id="PTHR43626">
    <property type="entry name" value="ACYL-COA N-ACYLTRANSFERASE"/>
    <property type="match status" value="1"/>
</dbReference>
<evidence type="ECO:0000259" key="3">
    <source>
        <dbReference type="PROSITE" id="PS51186"/>
    </source>
</evidence>
<evidence type="ECO:0000313" key="4">
    <source>
        <dbReference type="EMBL" id="MDG3493921.1"/>
    </source>
</evidence>
<sequence>MDHRHIRFSDRQEEVDLEQLQKLLRVGTFWATERTQAGLAIALANSKPVVTVWDGDRLIGHARATSDGIYRATIFDVVIHPDYRGSGLGRKLVQTVLAHPHICNVERVYLMTTNQQKFYEQIGFQQNSSTTLVLFNNALDNSIDIALDGDRPMATELSQVTM</sequence>
<dbReference type="InterPro" id="IPR016181">
    <property type="entry name" value="Acyl_CoA_acyltransferase"/>
</dbReference>
<name>A0A9X4RGZ2_9CYAN</name>
<evidence type="ECO:0000313" key="5">
    <source>
        <dbReference type="Proteomes" id="UP001152872"/>
    </source>
</evidence>
<comment type="caution">
    <text evidence="4">The sequence shown here is derived from an EMBL/GenBank/DDBJ whole genome shotgun (WGS) entry which is preliminary data.</text>
</comment>
<dbReference type="InterPro" id="IPR000182">
    <property type="entry name" value="GNAT_dom"/>
</dbReference>
<evidence type="ECO:0000256" key="1">
    <source>
        <dbReference type="ARBA" id="ARBA00022679"/>
    </source>
</evidence>
<dbReference type="Gene3D" id="3.40.630.30">
    <property type="match status" value="1"/>
</dbReference>
<protein>
    <submittedName>
        <fullName evidence="4">GNAT family N-acetyltransferase</fullName>
    </submittedName>
</protein>
<keyword evidence="5" id="KW-1185">Reference proteome</keyword>
<dbReference type="PROSITE" id="PS51186">
    <property type="entry name" value="GNAT"/>
    <property type="match status" value="1"/>
</dbReference>
<dbReference type="CDD" id="cd04301">
    <property type="entry name" value="NAT_SF"/>
    <property type="match status" value="1"/>
</dbReference>
<organism evidence="4 5">
    <name type="scientific">Pseudanabaena catenata USMAC16</name>
    <dbReference type="NCBI Taxonomy" id="1855837"/>
    <lineage>
        <taxon>Bacteria</taxon>
        <taxon>Bacillati</taxon>
        <taxon>Cyanobacteriota</taxon>
        <taxon>Cyanophyceae</taxon>
        <taxon>Pseudanabaenales</taxon>
        <taxon>Pseudanabaenaceae</taxon>
        <taxon>Pseudanabaena</taxon>
    </lineage>
</organism>
<reference evidence="4" key="1">
    <citation type="submission" date="2019-05" db="EMBL/GenBank/DDBJ databases">
        <title>Whole genome sequencing of Pseudanabaena catenata USMAC16.</title>
        <authorList>
            <person name="Khan Z."/>
            <person name="Omar W.M."/>
            <person name="Convey P."/>
            <person name="Merican F."/>
            <person name="Najimudin N."/>
        </authorList>
    </citation>
    <scope>NUCLEOTIDE SEQUENCE</scope>
    <source>
        <strain evidence="4">USMAC16</strain>
    </source>
</reference>
<dbReference type="AlphaFoldDB" id="A0A9X4RGZ2"/>
<feature type="domain" description="N-acetyltransferase" evidence="3">
    <location>
        <begin position="6"/>
        <end position="150"/>
    </location>
</feature>
<accession>A0A9X4RGZ2</accession>
<dbReference type="Proteomes" id="UP001152872">
    <property type="component" value="Unassembled WGS sequence"/>
</dbReference>
<dbReference type="EMBL" id="VBTY01000026">
    <property type="protein sequence ID" value="MDG3493921.1"/>
    <property type="molecule type" value="Genomic_DNA"/>
</dbReference>
<dbReference type="PANTHER" id="PTHR43626:SF4">
    <property type="entry name" value="GCN5-RELATED N-ACETYLTRANSFERASE 2, CHLOROPLASTIC"/>
    <property type="match status" value="1"/>
</dbReference>
<evidence type="ECO:0000256" key="2">
    <source>
        <dbReference type="ARBA" id="ARBA00023315"/>
    </source>
</evidence>
<proteinExistence type="predicted"/>
<dbReference type="GO" id="GO:0005737">
    <property type="term" value="C:cytoplasm"/>
    <property type="evidence" value="ECO:0007669"/>
    <property type="project" value="TreeGrafter"/>
</dbReference>
<dbReference type="InterPro" id="IPR045039">
    <property type="entry name" value="NSI-like"/>
</dbReference>
<dbReference type="GO" id="GO:0008080">
    <property type="term" value="F:N-acetyltransferase activity"/>
    <property type="evidence" value="ECO:0007669"/>
    <property type="project" value="InterPro"/>
</dbReference>